<name>A0A6N3G654_9CLOT</name>
<organism evidence="2">
    <name type="scientific">Clostridium tertium</name>
    <dbReference type="NCBI Taxonomy" id="1559"/>
    <lineage>
        <taxon>Bacteria</taxon>
        <taxon>Bacillati</taxon>
        <taxon>Bacillota</taxon>
        <taxon>Clostridia</taxon>
        <taxon>Eubacteriales</taxon>
        <taxon>Clostridiaceae</taxon>
        <taxon>Clostridium</taxon>
    </lineage>
</organism>
<keyword evidence="1" id="KW-0472">Membrane</keyword>
<evidence type="ECO:0000256" key="1">
    <source>
        <dbReference type="SAM" id="Phobius"/>
    </source>
</evidence>
<protein>
    <recommendedName>
        <fullName evidence="3">DUF3784 domain-containing protein</fullName>
    </recommendedName>
</protein>
<evidence type="ECO:0000313" key="2">
    <source>
        <dbReference type="EMBL" id="VYU59333.1"/>
    </source>
</evidence>
<feature type="transmembrane region" description="Helical" evidence="1">
    <location>
        <begin position="6"/>
        <end position="24"/>
    </location>
</feature>
<feature type="transmembrane region" description="Helical" evidence="1">
    <location>
        <begin position="75"/>
        <end position="95"/>
    </location>
</feature>
<dbReference type="AlphaFoldDB" id="A0A6N3G654"/>
<keyword evidence="1" id="KW-1133">Transmembrane helix</keyword>
<keyword evidence="1" id="KW-0812">Transmembrane</keyword>
<evidence type="ECO:0008006" key="3">
    <source>
        <dbReference type="Google" id="ProtNLM"/>
    </source>
</evidence>
<dbReference type="EMBL" id="CACRTO010000046">
    <property type="protein sequence ID" value="VYU59333.1"/>
    <property type="molecule type" value="Genomic_DNA"/>
</dbReference>
<dbReference type="RefSeq" id="WP_156627447.1">
    <property type="nucleotide sequence ID" value="NZ_CACRTO010000046.1"/>
</dbReference>
<gene>
    <name evidence="2" type="ORF">CTLFYP3_03008</name>
</gene>
<accession>A0A6N3G654</accession>
<reference evidence="2" key="1">
    <citation type="submission" date="2019-11" db="EMBL/GenBank/DDBJ databases">
        <authorList>
            <person name="Feng L."/>
        </authorList>
    </citation>
    <scope>NUCLEOTIDE SEQUENCE</scope>
    <source>
        <strain evidence="2">CTertiumLFYP3</strain>
    </source>
</reference>
<proteinExistence type="predicted"/>
<feature type="transmembrane region" description="Helical" evidence="1">
    <location>
        <begin position="45"/>
        <end position="69"/>
    </location>
</feature>
<sequence>MKITSVVLILGSLGFILMGLVSLLSKKMKDYFKESGVYNNSKKFLEYNGIFNLIIGITGVIFGILDYLLLDKSRILIILYIIVIVITSTIQKKVLKKYRNF</sequence>